<dbReference type="Proteomes" id="UP001500469">
    <property type="component" value="Unassembled WGS sequence"/>
</dbReference>
<gene>
    <name evidence="1" type="ORF">GCM10009119_27990</name>
</gene>
<protein>
    <submittedName>
        <fullName evidence="1">Uncharacterized protein</fullName>
    </submittedName>
</protein>
<evidence type="ECO:0000313" key="1">
    <source>
        <dbReference type="EMBL" id="GAA0879830.1"/>
    </source>
</evidence>
<keyword evidence="2" id="KW-1185">Reference proteome</keyword>
<accession>A0ABP3YF12</accession>
<sequence length="55" mass="6301">MATVIKKGTPKKEAKMLIDEAVAKAGKKDLRKYAGILKTDINPLEYPKQIWNEWE</sequence>
<proteinExistence type="predicted"/>
<evidence type="ECO:0000313" key="2">
    <source>
        <dbReference type="Proteomes" id="UP001500469"/>
    </source>
</evidence>
<comment type="caution">
    <text evidence="1">The sequence shown here is derived from an EMBL/GenBank/DDBJ whole genome shotgun (WGS) entry which is preliminary data.</text>
</comment>
<organism evidence="1 2">
    <name type="scientific">Algoriphagus jejuensis</name>
    <dbReference type="NCBI Taxonomy" id="419934"/>
    <lineage>
        <taxon>Bacteria</taxon>
        <taxon>Pseudomonadati</taxon>
        <taxon>Bacteroidota</taxon>
        <taxon>Cytophagia</taxon>
        <taxon>Cytophagales</taxon>
        <taxon>Cyclobacteriaceae</taxon>
        <taxon>Algoriphagus</taxon>
    </lineage>
</organism>
<dbReference type="EMBL" id="BAAAFI010000035">
    <property type="protein sequence ID" value="GAA0879830.1"/>
    <property type="molecule type" value="Genomic_DNA"/>
</dbReference>
<reference evidence="2" key="1">
    <citation type="journal article" date="2019" name="Int. J. Syst. Evol. Microbiol.">
        <title>The Global Catalogue of Microorganisms (GCM) 10K type strain sequencing project: providing services to taxonomists for standard genome sequencing and annotation.</title>
        <authorList>
            <consortium name="The Broad Institute Genomics Platform"/>
            <consortium name="The Broad Institute Genome Sequencing Center for Infectious Disease"/>
            <person name="Wu L."/>
            <person name="Ma J."/>
        </authorList>
    </citation>
    <scope>NUCLEOTIDE SEQUENCE [LARGE SCALE GENOMIC DNA]</scope>
    <source>
        <strain evidence="2">JCM 16112</strain>
    </source>
</reference>
<name>A0ABP3YF12_9BACT</name>
<dbReference type="RefSeq" id="WP_343852638.1">
    <property type="nucleotide sequence ID" value="NZ_BAAAFI010000035.1"/>
</dbReference>